<feature type="region of interest" description="Disordered" evidence="1">
    <location>
        <begin position="174"/>
        <end position="193"/>
    </location>
</feature>
<feature type="region of interest" description="Disordered" evidence="1">
    <location>
        <begin position="114"/>
        <end position="135"/>
    </location>
</feature>
<protein>
    <submittedName>
        <fullName evidence="2">Uncharacterized protein</fullName>
    </submittedName>
</protein>
<proteinExistence type="predicted"/>
<evidence type="ECO:0000313" key="3">
    <source>
        <dbReference type="Proteomes" id="UP000433876"/>
    </source>
</evidence>
<organism evidence="2 3">
    <name type="scientific">Sordaria macrospora</name>
    <dbReference type="NCBI Taxonomy" id="5147"/>
    <lineage>
        <taxon>Eukaryota</taxon>
        <taxon>Fungi</taxon>
        <taxon>Dikarya</taxon>
        <taxon>Ascomycota</taxon>
        <taxon>Pezizomycotina</taxon>
        <taxon>Sordariomycetes</taxon>
        <taxon>Sordariomycetidae</taxon>
        <taxon>Sordariales</taxon>
        <taxon>Sordariaceae</taxon>
        <taxon>Sordaria</taxon>
    </lineage>
</organism>
<reference evidence="2 3" key="1">
    <citation type="submission" date="2017-07" db="EMBL/GenBank/DDBJ databases">
        <title>Genome sequence of the Sordaria macrospora wild type strain R19027.</title>
        <authorList>
            <person name="Nowrousian M."/>
            <person name="Teichert I."/>
            <person name="Kueck U."/>
        </authorList>
    </citation>
    <scope>NUCLEOTIDE SEQUENCE [LARGE SCALE GENOMIC DNA]</scope>
    <source>
        <strain evidence="2 3">R19027</strain>
        <tissue evidence="2">Mycelium</tissue>
    </source>
</reference>
<dbReference type="AlphaFoldDB" id="A0A8S8ZQ82"/>
<dbReference type="Proteomes" id="UP000433876">
    <property type="component" value="Unassembled WGS sequence"/>
</dbReference>
<comment type="caution">
    <text evidence="2">The sequence shown here is derived from an EMBL/GenBank/DDBJ whole genome shotgun (WGS) entry which is preliminary data.</text>
</comment>
<accession>A0A8S8ZQ82</accession>
<gene>
    <name evidence="2" type="ORF">SMACR_03380</name>
</gene>
<dbReference type="OMA" id="SAWMECH"/>
<sequence>MTALTSAPVEIILYILQSCDSFTELRHIAPKVMPAFDWALLAVRATALVHDTHHQGRLAPQTKPEDLTGESQKPSLQELDSVFGLHHFVRCVELRYCHNHLTINKAFATEQAQNLWPEDRKPPPPINDNAPEDPGEGMRVWRERFHIAAYMSLLMGAVFARAYNAPFYPKEEDLDNTPLSSLSSSSGNGGSLEAEARRKELGDLMRQASSDRSSERYFRLTVKEDMREYLRQFPVYDLNDELGGQEKVFGPFIEWFIRVTISQYNSNKTIPKPATRDPSRPAIRVEIDRLYADRNCGRCPDLPGSAWMECHRDGTLLSELFDPGKFAGSPAEAEAVVWSAMQAVHMFEFIITYVTNLDRSYRFGRSSKVVLFGVFQTEEILMQVDVKSSTEQQLVAYFPPACACASASSPSPSPHSHGCEGYLCDNLNCLDIPLVFDDLYNRPGIANHKIGENDIGYNRPPPPLQLFMFLLEHHFHLEFDWGLFTTFRDGPQDYWPFKKRATIFAHGPELVPERNVLDYTNGMEFLVPLYPRPLSFCNLGDWYFDDDLHYHGNPRTWEPDYNAFEEGIRLGGW</sequence>
<dbReference type="VEuPathDB" id="FungiDB:SMAC_03380"/>
<evidence type="ECO:0000313" key="2">
    <source>
        <dbReference type="EMBL" id="KAA8632894.1"/>
    </source>
</evidence>
<evidence type="ECO:0000256" key="1">
    <source>
        <dbReference type="SAM" id="MobiDB-lite"/>
    </source>
</evidence>
<dbReference type="EMBL" id="NMPR01000046">
    <property type="protein sequence ID" value="KAA8632894.1"/>
    <property type="molecule type" value="Genomic_DNA"/>
</dbReference>
<name>A0A8S8ZQ82_SORMA</name>
<feature type="region of interest" description="Disordered" evidence="1">
    <location>
        <begin position="54"/>
        <end position="73"/>
    </location>
</feature>